<comment type="caution">
    <text evidence="1">The sequence shown here is derived from an EMBL/GenBank/DDBJ whole genome shotgun (WGS) entry which is preliminary data.</text>
</comment>
<gene>
    <name evidence="1" type="ORF">DES37_11569</name>
</gene>
<evidence type="ECO:0000313" key="2">
    <source>
        <dbReference type="Proteomes" id="UP000246744"/>
    </source>
</evidence>
<keyword evidence="2" id="KW-1185">Reference proteome</keyword>
<dbReference type="RefSeq" id="WP_110027688.1">
    <property type="nucleotide sequence ID" value="NZ_QGTS01000015.1"/>
</dbReference>
<organism evidence="1 2">
    <name type="scientific">Mangrovibacter plantisponsor</name>
    <dbReference type="NCBI Taxonomy" id="451513"/>
    <lineage>
        <taxon>Bacteria</taxon>
        <taxon>Pseudomonadati</taxon>
        <taxon>Pseudomonadota</taxon>
        <taxon>Gammaproteobacteria</taxon>
        <taxon>Enterobacterales</taxon>
        <taxon>Enterobacteriaceae</taxon>
        <taxon>Mangrovibacter</taxon>
    </lineage>
</organism>
<dbReference type="OrthoDB" id="9801124at2"/>
<dbReference type="AlphaFoldDB" id="A0A317PUS2"/>
<sequence>MAIYAIGAYYDEDVSELFISNNIAGPGWDVEDAPELHQFIKTLKVGDFIYIKSAPPSSKYIIVKAIGVVMNETIMEISNVVSIGRNIKWLVTESFRVAKPKEKNNVRMNTMYEEFHPIIQAEILNKIF</sequence>
<name>A0A317PUS2_9ENTR</name>
<proteinExistence type="predicted"/>
<accession>A0A317PUS2</accession>
<reference evidence="1 2" key="1">
    <citation type="submission" date="2018-05" db="EMBL/GenBank/DDBJ databases">
        <title>Genomic Encyclopedia of Type Strains, Phase IV (KMG-IV): sequencing the most valuable type-strain genomes for metagenomic binning, comparative biology and taxonomic classification.</title>
        <authorList>
            <person name="Goeker M."/>
        </authorList>
    </citation>
    <scope>NUCLEOTIDE SEQUENCE [LARGE SCALE GENOMIC DNA]</scope>
    <source>
        <strain evidence="1 2">DSM 19579</strain>
    </source>
</reference>
<dbReference type="Proteomes" id="UP000246744">
    <property type="component" value="Unassembled WGS sequence"/>
</dbReference>
<dbReference type="EMBL" id="QGTS01000015">
    <property type="protein sequence ID" value="PWW04677.1"/>
    <property type="molecule type" value="Genomic_DNA"/>
</dbReference>
<evidence type="ECO:0000313" key="1">
    <source>
        <dbReference type="EMBL" id="PWW04677.1"/>
    </source>
</evidence>
<protein>
    <submittedName>
        <fullName evidence="1">Uncharacterized protein</fullName>
    </submittedName>
</protein>